<keyword evidence="2" id="KW-1185">Reference proteome</keyword>
<dbReference type="Proteomes" id="UP000887013">
    <property type="component" value="Unassembled WGS sequence"/>
</dbReference>
<gene>
    <name evidence="1" type="ORF">NPIL_444301</name>
</gene>
<proteinExistence type="predicted"/>
<sequence>MKRGLCTLNPLKFLLLNWRGASPQEKAKAKTEIHQAQMQLVCSAFSIQEKGKASYRKESFYPFESLSTPTLPPSLLRGHRIFSEMSQSKAGGK</sequence>
<comment type="caution">
    <text evidence="1">The sequence shown here is derived from an EMBL/GenBank/DDBJ whole genome shotgun (WGS) entry which is preliminary data.</text>
</comment>
<dbReference type="AlphaFoldDB" id="A0A8X6J629"/>
<name>A0A8X6J629_NEPPI</name>
<accession>A0A8X6J629</accession>
<reference evidence="1" key="1">
    <citation type="submission" date="2020-08" db="EMBL/GenBank/DDBJ databases">
        <title>Multicomponent nature underlies the extraordinary mechanical properties of spider dragline silk.</title>
        <authorList>
            <person name="Kono N."/>
            <person name="Nakamura H."/>
            <person name="Mori M."/>
            <person name="Yoshida Y."/>
            <person name="Ohtoshi R."/>
            <person name="Malay A.D."/>
            <person name="Moran D.A.P."/>
            <person name="Tomita M."/>
            <person name="Numata K."/>
            <person name="Arakawa K."/>
        </authorList>
    </citation>
    <scope>NUCLEOTIDE SEQUENCE</scope>
</reference>
<organism evidence="1 2">
    <name type="scientific">Nephila pilipes</name>
    <name type="common">Giant wood spider</name>
    <name type="synonym">Nephila maculata</name>
    <dbReference type="NCBI Taxonomy" id="299642"/>
    <lineage>
        <taxon>Eukaryota</taxon>
        <taxon>Metazoa</taxon>
        <taxon>Ecdysozoa</taxon>
        <taxon>Arthropoda</taxon>
        <taxon>Chelicerata</taxon>
        <taxon>Arachnida</taxon>
        <taxon>Araneae</taxon>
        <taxon>Araneomorphae</taxon>
        <taxon>Entelegynae</taxon>
        <taxon>Araneoidea</taxon>
        <taxon>Nephilidae</taxon>
        <taxon>Nephila</taxon>
    </lineage>
</organism>
<evidence type="ECO:0000313" key="1">
    <source>
        <dbReference type="EMBL" id="GFS39043.1"/>
    </source>
</evidence>
<protein>
    <submittedName>
        <fullName evidence="1">Uncharacterized protein</fullName>
    </submittedName>
</protein>
<evidence type="ECO:0000313" key="2">
    <source>
        <dbReference type="Proteomes" id="UP000887013"/>
    </source>
</evidence>
<dbReference type="EMBL" id="BMAW01043369">
    <property type="protein sequence ID" value="GFS39043.1"/>
    <property type="molecule type" value="Genomic_DNA"/>
</dbReference>